<reference evidence="2 3" key="1">
    <citation type="journal article" date="2003" name="Extremophiles">
        <title>Halomonas glaciei sp. nov. isolated from fast ice of Adelie Land, Antarctica.</title>
        <authorList>
            <person name="Reddy G.S."/>
            <person name="Raghavan P.U."/>
            <person name="Sarita N.B."/>
            <person name="Prakash J.S."/>
            <person name="Nagesh N."/>
            <person name="Delille D."/>
            <person name="Shivaji S."/>
        </authorList>
    </citation>
    <scope>NUCLEOTIDE SEQUENCE [LARGE SCALE GENOMIC DNA]</scope>
    <source>
        <strain evidence="2 3">DD39</strain>
    </source>
</reference>
<keyword evidence="2" id="KW-0808">Transferase</keyword>
<accession>A0A7Z0LTN4</accession>
<feature type="domain" description="Glycosyl transferase family 1" evidence="1">
    <location>
        <begin position="228"/>
        <end position="382"/>
    </location>
</feature>
<dbReference type="AlphaFoldDB" id="A0A7Z0LTN4"/>
<protein>
    <submittedName>
        <fullName evidence="2">Glycosyltransferase</fullName>
    </submittedName>
</protein>
<dbReference type="Gene3D" id="3.40.50.2000">
    <property type="entry name" value="Glycogen Phosphorylase B"/>
    <property type="match status" value="2"/>
</dbReference>
<sequence>MNASKLKNIIIINDYARVEGGAAKVAISSALGLALAGYKVSYVFAVGPASNDLIHPNIQLIDLKQYDLLDNPSRKDAAIRGVWNSQSYKVIKQYLNNISPYDTVVHIHTWVKSLSISAVAAVVNSKIPNVLTLHDYFSVCPNGGLYDYQKESICHKKPMSLDCVTTNCDARSYSHKLWRVIRQLAYKRAGFKNGIKNFISVSDYSESILKPLLPSTALFWRVGNPIDIKKASPTTPGNSRYYTYVGRLSAEKGALLLAKVKSITPDRLRFIGKGEVEEELMELLPEAEFLGWVDSTQISKYLYDTRALLFTSRSYETQGLVVLEAAAVGVPAVVASQTSATDYVTHNKSGLLFSTGNSASLDDQLALLECDDTVNRLGAQAYDDFWKKPPTLENHVKELVICYSDILNQHTDCFK</sequence>
<dbReference type="InterPro" id="IPR001296">
    <property type="entry name" value="Glyco_trans_1"/>
</dbReference>
<dbReference type="PANTHER" id="PTHR45947">
    <property type="entry name" value="SULFOQUINOVOSYL TRANSFERASE SQD2"/>
    <property type="match status" value="1"/>
</dbReference>
<dbReference type="Pfam" id="PF00534">
    <property type="entry name" value="Glycos_transf_1"/>
    <property type="match status" value="1"/>
</dbReference>
<dbReference type="EMBL" id="JACCDE010000016">
    <property type="protein sequence ID" value="NYS78442.1"/>
    <property type="molecule type" value="Genomic_DNA"/>
</dbReference>
<name>A0A7Z0LTN4_9GAMM</name>
<evidence type="ECO:0000313" key="2">
    <source>
        <dbReference type="EMBL" id="NYS78442.1"/>
    </source>
</evidence>
<dbReference type="Proteomes" id="UP000526892">
    <property type="component" value="Unassembled WGS sequence"/>
</dbReference>
<gene>
    <name evidence="2" type="ORF">HZS80_12115</name>
</gene>
<dbReference type="CDD" id="cd03801">
    <property type="entry name" value="GT4_PimA-like"/>
    <property type="match status" value="1"/>
</dbReference>
<dbReference type="RefSeq" id="WP_052703774.1">
    <property type="nucleotide sequence ID" value="NZ_CAXBPG010000007.1"/>
</dbReference>
<evidence type="ECO:0000313" key="3">
    <source>
        <dbReference type="Proteomes" id="UP000526892"/>
    </source>
</evidence>
<organism evidence="2 3">
    <name type="scientific">Vreelandella glaciei</name>
    <dbReference type="NCBI Taxonomy" id="186761"/>
    <lineage>
        <taxon>Bacteria</taxon>
        <taxon>Pseudomonadati</taxon>
        <taxon>Pseudomonadota</taxon>
        <taxon>Gammaproteobacteria</taxon>
        <taxon>Oceanospirillales</taxon>
        <taxon>Halomonadaceae</taxon>
        <taxon>Vreelandella</taxon>
    </lineage>
</organism>
<dbReference type="PANTHER" id="PTHR45947:SF3">
    <property type="entry name" value="SULFOQUINOVOSYL TRANSFERASE SQD2"/>
    <property type="match status" value="1"/>
</dbReference>
<evidence type="ECO:0000259" key="1">
    <source>
        <dbReference type="Pfam" id="PF00534"/>
    </source>
</evidence>
<comment type="caution">
    <text evidence="2">The sequence shown here is derived from an EMBL/GenBank/DDBJ whole genome shotgun (WGS) entry which is preliminary data.</text>
</comment>
<dbReference type="GO" id="GO:0016757">
    <property type="term" value="F:glycosyltransferase activity"/>
    <property type="evidence" value="ECO:0007669"/>
    <property type="project" value="InterPro"/>
</dbReference>
<dbReference type="InterPro" id="IPR050194">
    <property type="entry name" value="Glycosyltransferase_grp1"/>
</dbReference>
<keyword evidence="3" id="KW-1185">Reference proteome</keyword>
<proteinExistence type="predicted"/>
<dbReference type="SUPFAM" id="SSF53756">
    <property type="entry name" value="UDP-Glycosyltransferase/glycogen phosphorylase"/>
    <property type="match status" value="1"/>
</dbReference>